<dbReference type="NCBIfam" id="TIGR01643">
    <property type="entry name" value="YD_repeat_2x"/>
    <property type="match status" value="1"/>
</dbReference>
<organism evidence="1 2">
    <name type="scientific">Geobacillus kaustophilus (strain HTA426)</name>
    <dbReference type="NCBI Taxonomy" id="235909"/>
    <lineage>
        <taxon>Bacteria</taxon>
        <taxon>Bacillati</taxon>
        <taxon>Bacillota</taxon>
        <taxon>Bacilli</taxon>
        <taxon>Bacillales</taxon>
        <taxon>Anoxybacillaceae</taxon>
        <taxon>Geobacillus</taxon>
        <taxon>Geobacillus thermoleovorans group</taxon>
    </lineage>
</organism>
<dbReference type="Proteomes" id="UP000001172">
    <property type="component" value="Chromosome"/>
</dbReference>
<dbReference type="InterPro" id="IPR006530">
    <property type="entry name" value="YD"/>
</dbReference>
<gene>
    <name evidence="1" type="ordered locus">GK1159</name>
</gene>
<accession>Q5L0T6</accession>
<dbReference type="AlphaFoldDB" id="Q5L0T6"/>
<dbReference type="eggNOG" id="COG3209">
    <property type="taxonomic scope" value="Bacteria"/>
</dbReference>
<dbReference type="KEGG" id="gka:GK1159"/>
<dbReference type="PATRIC" id="fig|235909.7.peg.1259"/>
<dbReference type="Gene3D" id="2.180.10.10">
    <property type="entry name" value="RHS repeat-associated core"/>
    <property type="match status" value="1"/>
</dbReference>
<keyword evidence="2" id="KW-1185">Reference proteome</keyword>
<dbReference type="EMBL" id="BA000043">
    <property type="protein sequence ID" value="BAD75444.1"/>
    <property type="molecule type" value="Genomic_DNA"/>
</dbReference>
<dbReference type="Pfam" id="PF05593">
    <property type="entry name" value="RHS_repeat"/>
    <property type="match status" value="1"/>
</dbReference>
<evidence type="ECO:0000313" key="1">
    <source>
        <dbReference type="EMBL" id="BAD75444.1"/>
    </source>
</evidence>
<name>Q5L0T6_GEOKA</name>
<evidence type="ECO:0000313" key="2">
    <source>
        <dbReference type="Proteomes" id="UP000001172"/>
    </source>
</evidence>
<sequence>MAKKACQFLKSPLLFKVVKNKTVEVKKGNQKEYTYDLSDRLKQLLLANGTSVNYDYDVNGNMTSKVIRTSDGQSQTFTAS</sequence>
<proteinExistence type="predicted"/>
<dbReference type="InterPro" id="IPR031325">
    <property type="entry name" value="RHS_repeat"/>
</dbReference>
<protein>
    <submittedName>
        <fullName evidence="1">Uncharacterized protein</fullName>
    </submittedName>
</protein>
<reference evidence="1 2" key="1">
    <citation type="journal article" date="2004" name="Nucleic Acids Res.">
        <title>Thermoadaptation trait revealed by the genome sequence of thermophilic Geobacillus kaustophilus.</title>
        <authorList>
            <person name="Takami H."/>
            <person name="Takaki Y."/>
            <person name="Chee G.J."/>
            <person name="Nishi S."/>
            <person name="Shimamura S."/>
            <person name="Suzuki H."/>
            <person name="Matsui S."/>
            <person name="Uchiyama I."/>
        </authorList>
    </citation>
    <scope>NUCLEOTIDE SEQUENCE [LARGE SCALE GENOMIC DNA]</scope>
    <source>
        <strain evidence="1 2">HTA426</strain>
    </source>
</reference>
<dbReference type="HOGENOM" id="CLU_2584742_0_0_9"/>